<feature type="transmembrane region" description="Helical" evidence="2">
    <location>
        <begin position="223"/>
        <end position="242"/>
    </location>
</feature>
<organism evidence="3 4">
    <name type="scientific">Micromonospora rubida</name>
    <dbReference type="NCBI Taxonomy" id="2697657"/>
    <lineage>
        <taxon>Bacteria</taxon>
        <taxon>Bacillati</taxon>
        <taxon>Actinomycetota</taxon>
        <taxon>Actinomycetes</taxon>
        <taxon>Micromonosporales</taxon>
        <taxon>Micromonosporaceae</taxon>
        <taxon>Micromonospora</taxon>
    </lineage>
</organism>
<feature type="transmembrane region" description="Helical" evidence="2">
    <location>
        <begin position="355"/>
        <end position="372"/>
    </location>
</feature>
<evidence type="ECO:0000256" key="1">
    <source>
        <dbReference type="SAM" id="MobiDB-lite"/>
    </source>
</evidence>
<dbReference type="RefSeq" id="WP_396678412.1">
    <property type="nucleotide sequence ID" value="NZ_JBIRPU010000005.1"/>
</dbReference>
<feature type="transmembrane region" description="Helical" evidence="2">
    <location>
        <begin position="191"/>
        <end position="211"/>
    </location>
</feature>
<accession>A0ABW7SHN7</accession>
<evidence type="ECO:0000313" key="4">
    <source>
        <dbReference type="Proteomes" id="UP001611075"/>
    </source>
</evidence>
<feature type="compositionally biased region" description="Low complexity" evidence="1">
    <location>
        <begin position="316"/>
        <end position="328"/>
    </location>
</feature>
<keyword evidence="2" id="KW-0812">Transmembrane</keyword>
<feature type="compositionally biased region" description="Basic and acidic residues" evidence="1">
    <location>
        <begin position="333"/>
        <end position="349"/>
    </location>
</feature>
<feature type="compositionally biased region" description="Pro residues" evidence="1">
    <location>
        <begin position="303"/>
        <end position="315"/>
    </location>
</feature>
<dbReference type="EMBL" id="JBIRPU010000005">
    <property type="protein sequence ID" value="MFI0793198.1"/>
    <property type="molecule type" value="Genomic_DNA"/>
</dbReference>
<proteinExistence type="predicted"/>
<evidence type="ECO:0000313" key="3">
    <source>
        <dbReference type="EMBL" id="MFI0793198.1"/>
    </source>
</evidence>
<sequence>MSADRPTSTTRRKLRGFLATLLVGIVFTLGGCLAVFVGVHRTTDAAHDRSVPAVLAVYDAQLALRQAHGAALASFSAGTRLLASPGEDYQNQIARAGQQLAQAAEDNAAGESGSRDIQVVEASVVTYTGLVERAHAYFAQDGGSARGTATLWDASTLLEEILRRLDALGGKQLAALGDQADGPWTRGEMTLLWLGPVLALLALLVSAHRFLRRRFRRRLNVPLLLAMLAVVVMGATTAMSLWSAHQLADARADTRQATLDRKMQLAALSARDSGDLAALLAAACGSPGCPDTIARVRGDTNPTPAPTGSPPPAPAPTASGTAAASSPGFAEAGARHGEDATRSAERAADSRAGEVVLLTAALFALAMVALGLQPRLAEYRFSQR</sequence>
<evidence type="ECO:0008006" key="5">
    <source>
        <dbReference type="Google" id="ProtNLM"/>
    </source>
</evidence>
<keyword evidence="4" id="KW-1185">Reference proteome</keyword>
<reference evidence="3 4" key="1">
    <citation type="submission" date="2024-10" db="EMBL/GenBank/DDBJ databases">
        <title>The Natural Products Discovery Center: Release of the First 8490 Sequenced Strains for Exploring Actinobacteria Biosynthetic Diversity.</title>
        <authorList>
            <person name="Kalkreuter E."/>
            <person name="Kautsar S.A."/>
            <person name="Yang D."/>
            <person name="Bader C.D."/>
            <person name="Teijaro C.N."/>
            <person name="Fluegel L."/>
            <person name="Davis C.M."/>
            <person name="Simpson J.R."/>
            <person name="Lauterbach L."/>
            <person name="Steele A.D."/>
            <person name="Gui C."/>
            <person name="Meng S."/>
            <person name="Li G."/>
            <person name="Viehrig K."/>
            <person name="Ye F."/>
            <person name="Su P."/>
            <person name="Kiefer A.F."/>
            <person name="Nichols A."/>
            <person name="Cepeda A.J."/>
            <person name="Yan W."/>
            <person name="Fan B."/>
            <person name="Jiang Y."/>
            <person name="Adhikari A."/>
            <person name="Zheng C.-J."/>
            <person name="Schuster L."/>
            <person name="Cowan T.M."/>
            <person name="Smanski M.J."/>
            <person name="Chevrette M.G."/>
            <person name="De Carvalho L.P.S."/>
            <person name="Shen B."/>
        </authorList>
    </citation>
    <scope>NUCLEOTIDE SEQUENCE [LARGE SCALE GENOMIC DNA]</scope>
    <source>
        <strain evidence="3 4">NPDC021253</strain>
    </source>
</reference>
<protein>
    <recommendedName>
        <fullName evidence="5">Integral membrane protein</fullName>
    </recommendedName>
</protein>
<comment type="caution">
    <text evidence="3">The sequence shown here is derived from an EMBL/GenBank/DDBJ whole genome shotgun (WGS) entry which is preliminary data.</text>
</comment>
<name>A0ABW7SHN7_9ACTN</name>
<evidence type="ECO:0000256" key="2">
    <source>
        <dbReference type="SAM" id="Phobius"/>
    </source>
</evidence>
<feature type="region of interest" description="Disordered" evidence="1">
    <location>
        <begin position="293"/>
        <end position="349"/>
    </location>
</feature>
<dbReference type="PROSITE" id="PS51257">
    <property type="entry name" value="PROKAR_LIPOPROTEIN"/>
    <property type="match status" value="1"/>
</dbReference>
<keyword evidence="2" id="KW-0472">Membrane</keyword>
<dbReference type="Proteomes" id="UP001611075">
    <property type="component" value="Unassembled WGS sequence"/>
</dbReference>
<gene>
    <name evidence="3" type="ORF">ACH4OY_10925</name>
</gene>
<keyword evidence="2" id="KW-1133">Transmembrane helix</keyword>